<keyword evidence="2" id="KW-1185">Reference proteome</keyword>
<protein>
    <submittedName>
        <fullName evidence="1">Mobile element protein</fullName>
    </submittedName>
</protein>
<dbReference type="EMBL" id="MLBF01000007">
    <property type="protein sequence ID" value="OLN32663.1"/>
    <property type="molecule type" value="Genomic_DNA"/>
</dbReference>
<dbReference type="STRING" id="1888891.DSOL_1414"/>
<proteinExistence type="predicted"/>
<evidence type="ECO:0000313" key="2">
    <source>
        <dbReference type="Proteomes" id="UP000186102"/>
    </source>
</evidence>
<sequence length="172" mass="20337">MVRPTSYRDGKTVTKRRIASLGNIDEYSEKEIEQIIFKLNSLLQNRVLGSLNDFDPKATLHFGIPYVVQFLWDQFGLTKAIRDALKERAVTFDVSGYLQAMVINRLIDPSSKMHLFDTIEDIYLPDVSHKWQLQHFFRALDYLMDIKPQLERFLYHRLTDLFNLQCLWCFTI</sequence>
<name>A0A1Q8QZ83_9FIRM</name>
<gene>
    <name evidence="1" type="ORF">DSOL_1414</name>
</gene>
<dbReference type="Proteomes" id="UP000186102">
    <property type="component" value="Unassembled WGS sequence"/>
</dbReference>
<accession>A0A1Q8QZ83</accession>
<evidence type="ECO:0000313" key="1">
    <source>
        <dbReference type="EMBL" id="OLN32663.1"/>
    </source>
</evidence>
<reference evidence="1 2" key="1">
    <citation type="submission" date="2016-09" db="EMBL/GenBank/DDBJ databases">
        <title>Complete genome of Desulfosporosinus sp. OL.</title>
        <authorList>
            <person name="Mardanov A."/>
            <person name="Beletsky A."/>
            <person name="Panova A."/>
            <person name="Karnachuk O."/>
            <person name="Ravin N."/>
        </authorList>
    </citation>
    <scope>NUCLEOTIDE SEQUENCE [LARGE SCALE GENOMIC DNA]</scope>
    <source>
        <strain evidence="1 2">OL</strain>
    </source>
</reference>
<comment type="caution">
    <text evidence="1">The sequence shown here is derived from an EMBL/GenBank/DDBJ whole genome shotgun (WGS) entry which is preliminary data.</text>
</comment>
<organism evidence="1 2">
    <name type="scientific">Desulfosporosinus metallidurans</name>
    <dbReference type="NCBI Taxonomy" id="1888891"/>
    <lineage>
        <taxon>Bacteria</taxon>
        <taxon>Bacillati</taxon>
        <taxon>Bacillota</taxon>
        <taxon>Clostridia</taxon>
        <taxon>Eubacteriales</taxon>
        <taxon>Desulfitobacteriaceae</taxon>
        <taxon>Desulfosporosinus</taxon>
    </lineage>
</organism>
<dbReference type="AlphaFoldDB" id="A0A1Q8QZ83"/>